<dbReference type="AlphaFoldDB" id="A0A6C0KFE1"/>
<accession>A0A6C0KFE1</accession>
<reference evidence="1" key="1">
    <citation type="journal article" date="2020" name="Nature">
        <title>Giant virus diversity and host interactions through global metagenomics.</title>
        <authorList>
            <person name="Schulz F."/>
            <person name="Roux S."/>
            <person name="Paez-Espino D."/>
            <person name="Jungbluth S."/>
            <person name="Walsh D.A."/>
            <person name="Denef V.J."/>
            <person name="McMahon K.D."/>
            <person name="Konstantinidis K.T."/>
            <person name="Eloe-Fadrosh E.A."/>
            <person name="Kyrpides N.C."/>
            <person name="Woyke T."/>
        </authorList>
    </citation>
    <scope>NUCLEOTIDE SEQUENCE</scope>
    <source>
        <strain evidence="1">GVMAG-S-3300011013-78</strain>
    </source>
</reference>
<proteinExistence type="predicted"/>
<name>A0A6C0KFE1_9ZZZZ</name>
<sequence>MCSTTIKNSPNDYCIQESNKDNYASLVYYKHKLEAYNTQIPDAGINMGPINASILSHNYADIDSFLKGTYFNNLEKPRREFTPRIKKFKSIAFFDRLTTYIPEPLVIENCQRPDIFRR</sequence>
<organism evidence="1">
    <name type="scientific">viral metagenome</name>
    <dbReference type="NCBI Taxonomy" id="1070528"/>
    <lineage>
        <taxon>unclassified sequences</taxon>
        <taxon>metagenomes</taxon>
        <taxon>organismal metagenomes</taxon>
    </lineage>
</organism>
<evidence type="ECO:0000313" key="1">
    <source>
        <dbReference type="EMBL" id="QHU16063.1"/>
    </source>
</evidence>
<dbReference type="EMBL" id="MN740876">
    <property type="protein sequence ID" value="QHU16063.1"/>
    <property type="molecule type" value="Genomic_DNA"/>
</dbReference>
<protein>
    <submittedName>
        <fullName evidence="1">Uncharacterized protein</fullName>
    </submittedName>
</protein>